<dbReference type="GO" id="GO:0030707">
    <property type="term" value="P:follicle cell of egg chamber development"/>
    <property type="evidence" value="ECO:0000315"/>
    <property type="project" value="FlyBase"/>
</dbReference>
<evidence type="ECO:0000313" key="3">
    <source>
        <dbReference type="EMBL" id="AAS93760.1"/>
    </source>
</evidence>
<dbReference type="GO" id="GO:0005829">
    <property type="term" value="C:cytosol"/>
    <property type="evidence" value="ECO:0007005"/>
    <property type="project" value="FlyBase"/>
</dbReference>
<name>Q95RS0_DROME</name>
<dbReference type="FlyBase" id="FBgn0265523">
    <property type="gene designation" value="Smr"/>
</dbReference>
<evidence type="ECO:0000256" key="1">
    <source>
        <dbReference type="SAM" id="Phobius"/>
    </source>
</evidence>
<reference evidence="2" key="1">
    <citation type="submission" date="2001-10" db="EMBL/GenBank/DDBJ databases">
        <authorList>
            <person name="Stapleton M."/>
            <person name="Brokstein P."/>
            <person name="Hong L."/>
            <person name="Agbayani A."/>
            <person name="Carlson J."/>
            <person name="Champe M."/>
            <person name="Chavez C."/>
            <person name="Dorsett V."/>
            <person name="Farfan D."/>
            <person name="Frise E."/>
            <person name="George R."/>
            <person name="Gonzalez M."/>
            <person name="Guarin H."/>
            <person name="Li P."/>
            <person name="Liao G."/>
            <person name="Miranda A."/>
            <person name="Mungall C.J."/>
            <person name="Nunoo J."/>
            <person name="Pacleb J."/>
            <person name="Paragas V."/>
            <person name="Park S."/>
            <person name="Phouanenavong S."/>
            <person name="Wan K."/>
            <person name="Yu C."/>
            <person name="Lewis S.E."/>
            <person name="Rubin G.M."/>
            <person name="Celniker S."/>
        </authorList>
    </citation>
    <scope>NUCLEOTIDE SEQUENCE</scope>
    <source>
        <strain evidence="2">Berkeley</strain>
    </source>
</reference>
<dbReference type="EMBL" id="BT012489">
    <property type="protein sequence ID" value="AAS93760.1"/>
    <property type="molecule type" value="mRNA"/>
</dbReference>
<feature type="transmembrane region" description="Helical" evidence="1">
    <location>
        <begin position="34"/>
        <end position="51"/>
    </location>
</feature>
<dbReference type="GO" id="GO:0003714">
    <property type="term" value="F:transcription corepressor activity"/>
    <property type="evidence" value="ECO:0000304"/>
    <property type="project" value="FlyBase"/>
</dbReference>
<evidence type="ECO:0000313" key="2">
    <source>
        <dbReference type="EMBL" id="AAL28727.1"/>
    </source>
</evidence>
<dbReference type="AGR" id="FB:FBgn0265523"/>
<keyword evidence="1" id="KW-1133">Transmembrane helix</keyword>
<proteinExistence type="evidence at transcript level"/>
<organism evidence="2">
    <name type="scientific">Drosophila melanogaster</name>
    <name type="common">Fruit fly</name>
    <dbReference type="NCBI Taxonomy" id="7227"/>
    <lineage>
        <taxon>Eukaryota</taxon>
        <taxon>Metazoa</taxon>
        <taxon>Ecdysozoa</taxon>
        <taxon>Arthropoda</taxon>
        <taxon>Hexapoda</taxon>
        <taxon>Insecta</taxon>
        <taxon>Pterygota</taxon>
        <taxon>Neoptera</taxon>
        <taxon>Endopterygota</taxon>
        <taxon>Diptera</taxon>
        <taxon>Brachycera</taxon>
        <taxon>Muscomorpha</taxon>
        <taxon>Ephydroidea</taxon>
        <taxon>Drosophilidae</taxon>
        <taxon>Drosophila</taxon>
        <taxon>Sophophora</taxon>
    </lineage>
</organism>
<accession>Q95RS0</accession>
<keyword evidence="1" id="KW-0812">Transmembrane</keyword>
<dbReference type="GO" id="GO:0017053">
    <property type="term" value="C:transcription repressor complex"/>
    <property type="evidence" value="ECO:0000353"/>
    <property type="project" value="FlyBase"/>
</dbReference>
<dbReference type="GO" id="GO:0005654">
    <property type="term" value="C:nucleoplasm"/>
    <property type="evidence" value="ECO:0007005"/>
    <property type="project" value="FlyBase"/>
</dbReference>
<reference evidence="3" key="2">
    <citation type="submission" date="2004-04" db="EMBL/GenBank/DDBJ databases">
        <authorList>
            <person name="Stapleton M."/>
            <person name="Carlson J."/>
            <person name="Chavez C."/>
            <person name="Frise E."/>
            <person name="George R."/>
            <person name="Pacleb J."/>
            <person name="Park S."/>
            <person name="Wan K."/>
            <person name="Yu C."/>
            <person name="Rubin G.M."/>
            <person name="Celniker S."/>
        </authorList>
    </citation>
    <scope>NUCLEOTIDE SEQUENCE</scope>
    <source>
        <strain evidence="3">Berkeley</strain>
    </source>
</reference>
<evidence type="ECO:0000313" key="4">
    <source>
        <dbReference type="FlyBase" id="FBgn0265523"/>
    </source>
</evidence>
<dbReference type="GO" id="GO:0007346">
    <property type="term" value="P:regulation of mitotic cell cycle"/>
    <property type="evidence" value="ECO:0000315"/>
    <property type="project" value="FlyBase"/>
</dbReference>
<dbReference type="EMBL" id="AY061179">
    <property type="protein sequence ID" value="AAL28727.1"/>
    <property type="molecule type" value="mRNA"/>
</dbReference>
<sequence length="52" mass="5944">MLNLSKTKSVFFMSPNCTCPHLCRRVCPCPCPCSFFFVMFLSFVICPLSFGR</sequence>
<gene>
    <name evidence="2 4" type="primary">Smr</name>
    <name evidence="4" type="ORF">CG4013</name>
</gene>
<dbReference type="GO" id="GO:0003682">
    <property type="term" value="F:chromatin binding"/>
    <property type="evidence" value="ECO:0000314"/>
    <property type="project" value="FlyBase"/>
</dbReference>
<keyword evidence="1" id="KW-0472">Membrane</keyword>
<dbReference type="AlphaFoldDB" id="Q95RS0"/>
<protein>
    <submittedName>
        <fullName evidence="3">LD10926p</fullName>
    </submittedName>
    <submittedName>
        <fullName evidence="2">LD14688p</fullName>
    </submittedName>
</protein>
<dbReference type="OrthoDB" id="10258692at2759"/>
<dbReference type="GO" id="GO:0005700">
    <property type="term" value="C:polytene chromosome"/>
    <property type="evidence" value="ECO:0000303"/>
    <property type="project" value="FlyBase"/>
</dbReference>